<evidence type="ECO:0000256" key="1">
    <source>
        <dbReference type="SAM" id="MobiDB-lite"/>
    </source>
</evidence>
<feature type="compositionally biased region" description="Low complexity" evidence="1">
    <location>
        <begin position="454"/>
        <end position="475"/>
    </location>
</feature>
<proteinExistence type="predicted"/>
<name>A0A9Q8LDH5_PASFU</name>
<feature type="compositionally biased region" description="Polar residues" evidence="1">
    <location>
        <begin position="227"/>
        <end position="249"/>
    </location>
</feature>
<dbReference type="OrthoDB" id="5317787at2759"/>
<protein>
    <submittedName>
        <fullName evidence="2">Uncharacterized protein</fullName>
    </submittedName>
</protein>
<evidence type="ECO:0000313" key="2">
    <source>
        <dbReference type="EMBL" id="UJO15219.1"/>
    </source>
</evidence>
<dbReference type="Proteomes" id="UP000756132">
    <property type="component" value="Chromosome 3"/>
</dbReference>
<keyword evidence="3" id="KW-1185">Reference proteome</keyword>
<dbReference type="OMA" id="EPLAHIC"/>
<dbReference type="AlphaFoldDB" id="A0A9Q8LDH5"/>
<feature type="compositionally biased region" description="Low complexity" evidence="1">
    <location>
        <begin position="40"/>
        <end position="50"/>
    </location>
</feature>
<reference evidence="2" key="1">
    <citation type="submission" date="2021-12" db="EMBL/GenBank/DDBJ databases">
        <authorList>
            <person name="Zaccaron A."/>
            <person name="Stergiopoulos I."/>
        </authorList>
    </citation>
    <scope>NUCLEOTIDE SEQUENCE</scope>
    <source>
        <strain evidence="2">Race5_Kim</strain>
    </source>
</reference>
<reference evidence="2" key="2">
    <citation type="journal article" date="2022" name="Microb. Genom.">
        <title>A chromosome-scale genome assembly of the tomato pathogen Cladosporium fulvum reveals a compartmentalized genome architecture and the presence of a dispensable chromosome.</title>
        <authorList>
            <person name="Zaccaron A.Z."/>
            <person name="Chen L.H."/>
            <person name="Samaras A."/>
            <person name="Stergiopoulos I."/>
        </authorList>
    </citation>
    <scope>NUCLEOTIDE SEQUENCE</scope>
    <source>
        <strain evidence="2">Race5_Kim</strain>
    </source>
</reference>
<dbReference type="EMBL" id="CP090165">
    <property type="protein sequence ID" value="UJO15219.1"/>
    <property type="molecule type" value="Genomic_DNA"/>
</dbReference>
<dbReference type="RefSeq" id="XP_047759585.1">
    <property type="nucleotide sequence ID" value="XM_047907201.1"/>
</dbReference>
<dbReference type="KEGG" id="ffu:CLAFUR5_08053"/>
<feature type="region of interest" description="Disordered" evidence="1">
    <location>
        <begin position="207"/>
        <end position="266"/>
    </location>
</feature>
<feature type="region of interest" description="Disordered" evidence="1">
    <location>
        <begin position="447"/>
        <end position="487"/>
    </location>
</feature>
<feature type="compositionally biased region" description="Basic and acidic residues" evidence="1">
    <location>
        <begin position="22"/>
        <end position="36"/>
    </location>
</feature>
<feature type="compositionally biased region" description="Basic and acidic residues" evidence="1">
    <location>
        <begin position="1"/>
        <end position="13"/>
    </location>
</feature>
<organism evidence="2 3">
    <name type="scientific">Passalora fulva</name>
    <name type="common">Tomato leaf mold</name>
    <name type="synonym">Cladosporium fulvum</name>
    <dbReference type="NCBI Taxonomy" id="5499"/>
    <lineage>
        <taxon>Eukaryota</taxon>
        <taxon>Fungi</taxon>
        <taxon>Dikarya</taxon>
        <taxon>Ascomycota</taxon>
        <taxon>Pezizomycotina</taxon>
        <taxon>Dothideomycetes</taxon>
        <taxon>Dothideomycetidae</taxon>
        <taxon>Mycosphaerellales</taxon>
        <taxon>Mycosphaerellaceae</taxon>
        <taxon>Fulvia</taxon>
    </lineage>
</organism>
<feature type="compositionally biased region" description="Polar residues" evidence="1">
    <location>
        <begin position="51"/>
        <end position="60"/>
    </location>
</feature>
<feature type="region of interest" description="Disordered" evidence="1">
    <location>
        <begin position="1"/>
        <end position="116"/>
    </location>
</feature>
<accession>A0A9Q8LDH5</accession>
<evidence type="ECO:0000313" key="3">
    <source>
        <dbReference type="Proteomes" id="UP000756132"/>
    </source>
</evidence>
<sequence>MALHHRPELDDIRSAYSGSMAHHSDRSFQSDRESHRSYQRSHSSSDKSYSTQPTVYSATSARRPPRVHYNTCDDYSAAPPTSRYFPEQAPPESPRASVETYASTVPSEEDLPEETPEYEVPQYTARPYEPAAIAATPSDFSELFPSHRRMAIRHDDATLDGNMNLRVDTEVTMHGGRRCDMTLFHLRMHDLRDREFSLRRYCRDSGREVCHSARKQQKPASPKRPSFQRSLSNALSSMRSRSEQRSPTMASLKRNDSGYGSVHSSLDMDRDDRYLQASQSPAQSQQAVDPHTVKLEFSNYAQLDVRRAGTKANKRYEFEYWGTPYAWRRVVKKDNPLNQCSYHLIKSGSEEVLAYIIPSPPTPGQAEEEQSKGGWIPPCSMWIADDSIVRGQKDVADVVIATGLMALVDDSIKARFHARDSKQLLIPKLQMGIEYVGPKRLINEMFKREGGGQRSRQPSHSSRPSSSAGPSSASGTRAAVRQSSNNW</sequence>
<gene>
    <name evidence="2" type="ORF">CLAFUR5_08053</name>
</gene>
<feature type="compositionally biased region" description="Acidic residues" evidence="1">
    <location>
        <begin position="107"/>
        <end position="116"/>
    </location>
</feature>
<dbReference type="GeneID" id="71987931"/>